<dbReference type="InterPro" id="IPR036388">
    <property type="entry name" value="WH-like_DNA-bd_sf"/>
</dbReference>
<evidence type="ECO:0000259" key="1">
    <source>
        <dbReference type="SMART" id="SM00849"/>
    </source>
</evidence>
<comment type="caution">
    <text evidence="2">The sequence shown here is derived from an EMBL/GenBank/DDBJ whole genome shotgun (WGS) entry which is preliminary data.</text>
</comment>
<accession>A0A371PAX1</accession>
<organism evidence="2 3">
    <name type="scientific">Aeromicrobium endophyticum</name>
    <dbReference type="NCBI Taxonomy" id="2292704"/>
    <lineage>
        <taxon>Bacteria</taxon>
        <taxon>Bacillati</taxon>
        <taxon>Actinomycetota</taxon>
        <taxon>Actinomycetes</taxon>
        <taxon>Propionibacteriales</taxon>
        <taxon>Nocardioidaceae</taxon>
        <taxon>Aeromicrobium</taxon>
    </lineage>
</organism>
<dbReference type="Gene3D" id="1.10.10.10">
    <property type="entry name" value="Winged helix-like DNA-binding domain superfamily/Winged helix DNA-binding domain"/>
    <property type="match status" value="1"/>
</dbReference>
<keyword evidence="2" id="KW-0378">Hydrolase</keyword>
<dbReference type="InterPro" id="IPR036866">
    <property type="entry name" value="RibonucZ/Hydroxyglut_hydro"/>
</dbReference>
<dbReference type="SMART" id="SM00849">
    <property type="entry name" value="Lactamase_B"/>
    <property type="match status" value="1"/>
</dbReference>
<evidence type="ECO:0000313" key="3">
    <source>
        <dbReference type="Proteomes" id="UP000265581"/>
    </source>
</evidence>
<dbReference type="PANTHER" id="PTHR23131:SF4">
    <property type="entry name" value="METALLO-BETA-LACTAMASE SUPERFAMILY POTEIN"/>
    <property type="match status" value="1"/>
</dbReference>
<dbReference type="AlphaFoldDB" id="A0A371PAX1"/>
<dbReference type="Gene3D" id="3.60.15.10">
    <property type="entry name" value="Ribonuclease Z/Hydroxyacylglutathione hydrolase-like"/>
    <property type="match status" value="1"/>
</dbReference>
<dbReference type="SUPFAM" id="SSF56281">
    <property type="entry name" value="Metallo-hydrolase/oxidoreductase"/>
    <property type="match status" value="1"/>
</dbReference>
<dbReference type="PANTHER" id="PTHR23131">
    <property type="entry name" value="ENDORIBONUCLEASE LACTB2"/>
    <property type="match status" value="1"/>
</dbReference>
<dbReference type="RefSeq" id="WP_119702780.1">
    <property type="nucleotide sequence ID" value="NZ_JBHSOI010000001.1"/>
</dbReference>
<gene>
    <name evidence="2" type="ORF">DX116_03415</name>
</gene>
<dbReference type="Pfam" id="PF00753">
    <property type="entry name" value="Lactamase_B"/>
    <property type="match status" value="1"/>
</dbReference>
<dbReference type="InterPro" id="IPR001279">
    <property type="entry name" value="Metallo-B-lactamas"/>
</dbReference>
<sequence>MTTGGAWWGDPGCYPVARGVHRVPLSMPNDGLRAVNVYVLEGADGLVLIDGGWAVPSAMGELDAALATIGRSVDEIRDVLVTHIHQDHYTFAVRLREAVGARVRLGRGERPGLAAVREVASAVPISSLRELRRSGAADLAAEIETSTALLPFDADDWADPDEWIDPGVIDLGDRRLEAVPTPGHTKGHMVFHDVDNGLLFSGDHVLPTITPSIGFELGEWDLPLARYLTSLELLLERPDAQLVPAHGLVTPSVHERVTALLRHHHVRFGQVHEVLLREGGAPALDVAAGLRWTRRETPFSALDPFNRMIAVCETIAHLDVMAARGEVAVSDQDGVALFVP</sequence>
<evidence type="ECO:0000313" key="2">
    <source>
        <dbReference type="EMBL" id="REK72668.1"/>
    </source>
</evidence>
<protein>
    <submittedName>
        <fullName evidence="2">MBL fold metallo-hydrolase</fullName>
    </submittedName>
</protein>
<dbReference type="Proteomes" id="UP000265581">
    <property type="component" value="Unassembled WGS sequence"/>
</dbReference>
<dbReference type="GO" id="GO:0016787">
    <property type="term" value="F:hydrolase activity"/>
    <property type="evidence" value="ECO:0007669"/>
    <property type="project" value="UniProtKB-KW"/>
</dbReference>
<feature type="domain" description="Metallo-beta-lactamase" evidence="1">
    <location>
        <begin position="34"/>
        <end position="246"/>
    </location>
</feature>
<dbReference type="InterPro" id="IPR050662">
    <property type="entry name" value="Sec-metab_biosynth-thioest"/>
</dbReference>
<dbReference type="OrthoDB" id="2971563at2"/>
<dbReference type="EMBL" id="QUBR01000001">
    <property type="protein sequence ID" value="REK72668.1"/>
    <property type="molecule type" value="Genomic_DNA"/>
</dbReference>
<proteinExistence type="predicted"/>
<reference evidence="2 3" key="1">
    <citation type="submission" date="2018-08" db="EMBL/GenBank/DDBJ databases">
        <title>Aeromicrobium sp. M2KJ-4, whole genome shotgun sequence.</title>
        <authorList>
            <person name="Tuo L."/>
        </authorList>
    </citation>
    <scope>NUCLEOTIDE SEQUENCE [LARGE SCALE GENOMIC DNA]</scope>
    <source>
        <strain evidence="2 3">M2KJ-4</strain>
    </source>
</reference>
<keyword evidence="3" id="KW-1185">Reference proteome</keyword>
<name>A0A371PAX1_9ACTN</name>